<sequence>MPGLCGAPAPHHRVIIGVFTVADTYTCRMRGTAMLTPRIRTLGTALREARLEAHFGLRELARRVGANPALVSNWELGQRVPGIEDVAGILGALGVVGEDKQRILCLARGTTDPGWITLGRQAEPDHLAGLLACERVATSLVEWHPLLMPGLLQIPDYARAAFVAGGLPPSAAERQADVRTGRRPLVVGPSAIPFEALIGEAALRNPIGGPETMARQLRFIADLAATSAKLRVLVIRSGVGGHPGLSGQFSLYGMRAAEPIVYFEHHSSGAFILDEGDVGNYRDAVVRMREKAMTAKDSLAFIERRAAEFRSIAQTAPQFDGAGSPANCPPSQMNASG</sequence>
<name>A0ABP6WX27_9PSEU</name>
<keyword evidence="4" id="KW-1185">Reference proteome</keyword>
<dbReference type="SUPFAM" id="SSF47413">
    <property type="entry name" value="lambda repressor-like DNA-binding domains"/>
    <property type="match status" value="1"/>
</dbReference>
<dbReference type="InterPro" id="IPR043917">
    <property type="entry name" value="DUF5753"/>
</dbReference>
<dbReference type="EMBL" id="BAAAZN010000010">
    <property type="protein sequence ID" value="GAA3557746.1"/>
    <property type="molecule type" value="Genomic_DNA"/>
</dbReference>
<evidence type="ECO:0000256" key="1">
    <source>
        <dbReference type="SAM" id="MobiDB-lite"/>
    </source>
</evidence>
<protein>
    <submittedName>
        <fullName evidence="3">Helix-turn-helix transcriptional regulator</fullName>
    </submittedName>
</protein>
<gene>
    <name evidence="3" type="ORF">GCM10022222_46650</name>
</gene>
<dbReference type="Proteomes" id="UP001500689">
    <property type="component" value="Unassembled WGS sequence"/>
</dbReference>
<organism evidence="3 4">
    <name type="scientific">Amycolatopsis ultiminotia</name>
    <dbReference type="NCBI Taxonomy" id="543629"/>
    <lineage>
        <taxon>Bacteria</taxon>
        <taxon>Bacillati</taxon>
        <taxon>Actinomycetota</taxon>
        <taxon>Actinomycetes</taxon>
        <taxon>Pseudonocardiales</taxon>
        <taxon>Pseudonocardiaceae</taxon>
        <taxon>Amycolatopsis</taxon>
    </lineage>
</organism>
<feature type="domain" description="HTH cro/C1-type" evidence="2">
    <location>
        <begin position="46"/>
        <end position="100"/>
    </location>
</feature>
<dbReference type="Gene3D" id="1.10.260.40">
    <property type="entry name" value="lambda repressor-like DNA-binding domains"/>
    <property type="match status" value="1"/>
</dbReference>
<dbReference type="InterPro" id="IPR001387">
    <property type="entry name" value="Cro/C1-type_HTH"/>
</dbReference>
<dbReference type="CDD" id="cd00093">
    <property type="entry name" value="HTH_XRE"/>
    <property type="match status" value="1"/>
</dbReference>
<reference evidence="4" key="1">
    <citation type="journal article" date="2019" name="Int. J. Syst. Evol. Microbiol.">
        <title>The Global Catalogue of Microorganisms (GCM) 10K type strain sequencing project: providing services to taxonomists for standard genome sequencing and annotation.</title>
        <authorList>
            <consortium name="The Broad Institute Genomics Platform"/>
            <consortium name="The Broad Institute Genome Sequencing Center for Infectious Disease"/>
            <person name="Wu L."/>
            <person name="Ma J."/>
        </authorList>
    </citation>
    <scope>NUCLEOTIDE SEQUENCE [LARGE SCALE GENOMIC DNA]</scope>
    <source>
        <strain evidence="4">JCM 16898</strain>
    </source>
</reference>
<dbReference type="PROSITE" id="PS50943">
    <property type="entry name" value="HTH_CROC1"/>
    <property type="match status" value="1"/>
</dbReference>
<dbReference type="Pfam" id="PF13560">
    <property type="entry name" value="HTH_31"/>
    <property type="match status" value="1"/>
</dbReference>
<evidence type="ECO:0000313" key="4">
    <source>
        <dbReference type="Proteomes" id="UP001500689"/>
    </source>
</evidence>
<feature type="region of interest" description="Disordered" evidence="1">
    <location>
        <begin position="317"/>
        <end position="337"/>
    </location>
</feature>
<comment type="caution">
    <text evidence="3">The sequence shown here is derived from an EMBL/GenBank/DDBJ whole genome shotgun (WGS) entry which is preliminary data.</text>
</comment>
<evidence type="ECO:0000313" key="3">
    <source>
        <dbReference type="EMBL" id="GAA3557746.1"/>
    </source>
</evidence>
<dbReference type="InterPro" id="IPR010982">
    <property type="entry name" value="Lambda_DNA-bd_dom_sf"/>
</dbReference>
<evidence type="ECO:0000259" key="2">
    <source>
        <dbReference type="PROSITE" id="PS50943"/>
    </source>
</evidence>
<proteinExistence type="predicted"/>
<accession>A0ABP6WX27</accession>
<dbReference type="SMART" id="SM00530">
    <property type="entry name" value="HTH_XRE"/>
    <property type="match status" value="1"/>
</dbReference>
<dbReference type="Pfam" id="PF19054">
    <property type="entry name" value="DUF5753"/>
    <property type="match status" value="1"/>
</dbReference>